<dbReference type="EMBL" id="CP034791">
    <property type="protein sequence ID" value="AZT89935.1"/>
    <property type="molecule type" value="Genomic_DNA"/>
</dbReference>
<keyword evidence="2" id="KW-1185">Reference proteome</keyword>
<dbReference type="RefSeq" id="WP_127351501.1">
    <property type="nucleotide sequence ID" value="NZ_CP034791.1"/>
</dbReference>
<accession>A0A3T0D4F5</accession>
<organism evidence="1 2">
    <name type="scientific">Caldicellulosiruptor changbaiensis</name>
    <dbReference type="NCBI Taxonomy" id="1222016"/>
    <lineage>
        <taxon>Bacteria</taxon>
        <taxon>Bacillati</taxon>
        <taxon>Bacillota</taxon>
        <taxon>Bacillota incertae sedis</taxon>
        <taxon>Caldicellulosiruptorales</taxon>
        <taxon>Caldicellulosiruptoraceae</taxon>
        <taxon>Caldicellulosiruptor</taxon>
    </lineage>
</organism>
<dbReference type="InterPro" id="IPR036028">
    <property type="entry name" value="SH3-like_dom_sf"/>
</dbReference>
<name>A0A3T0D4F5_9FIRM</name>
<reference evidence="1 2" key="1">
    <citation type="submission" date="2018-12" db="EMBL/GenBank/DDBJ databases">
        <title>Genome sequence from the cellulolytic species, Caldicellulosiruptor changbaiensis.</title>
        <authorList>
            <person name="Blumer-Schuette S.E."/>
            <person name="Mendoza C."/>
        </authorList>
    </citation>
    <scope>NUCLEOTIDE SEQUENCE [LARGE SCALE GENOMIC DNA]</scope>
    <source>
        <strain evidence="1 2">CBS-Z</strain>
    </source>
</reference>
<dbReference type="AlphaFoldDB" id="A0A3T0D4F5"/>
<dbReference type="SUPFAM" id="SSF50044">
    <property type="entry name" value="SH3-domain"/>
    <property type="match status" value="1"/>
</dbReference>
<evidence type="ECO:0000313" key="1">
    <source>
        <dbReference type="EMBL" id="AZT89935.1"/>
    </source>
</evidence>
<evidence type="ECO:0000313" key="2">
    <source>
        <dbReference type="Proteomes" id="UP000282930"/>
    </source>
</evidence>
<proteinExistence type="predicted"/>
<gene>
    <name evidence="1" type="ORF">ELD05_04290</name>
</gene>
<protein>
    <submittedName>
        <fullName evidence="1">SH3 domain-containing protein</fullName>
    </submittedName>
</protein>
<dbReference type="KEGG" id="ccha:ELD05_04290"/>
<sequence length="75" mass="8555">MKKDIKLHTTRSEKSDCFILKEGQIINIIGCDGKKWCLIETLSGKKGWLLVKDFSYLPDNNIDARDAFEGLCYAD</sequence>
<dbReference type="Proteomes" id="UP000282930">
    <property type="component" value="Chromosome"/>
</dbReference>